<dbReference type="STRING" id="1122930.SAMN02745168_1385"/>
<gene>
    <name evidence="2" type="ORF">SAMN02745168_1385</name>
</gene>
<sequence>MTGALSLLYLFRLSALIQPSHTALKEKGGPKGPPFSLHRKPFRRNVIGA</sequence>
<dbReference type="AlphaFoldDB" id="A0A1W2A227"/>
<name>A0A1W2A227_9FIRM</name>
<dbReference type="EMBL" id="FWXW01000003">
    <property type="protein sequence ID" value="SMC54358.1"/>
    <property type="molecule type" value="Genomic_DNA"/>
</dbReference>
<proteinExistence type="predicted"/>
<protein>
    <submittedName>
        <fullName evidence="2">Uncharacterized protein</fullName>
    </submittedName>
</protein>
<evidence type="ECO:0000313" key="2">
    <source>
        <dbReference type="EMBL" id="SMC54358.1"/>
    </source>
</evidence>
<evidence type="ECO:0000313" key="3">
    <source>
        <dbReference type="Proteomes" id="UP000192790"/>
    </source>
</evidence>
<reference evidence="2 3" key="1">
    <citation type="submission" date="2017-04" db="EMBL/GenBank/DDBJ databases">
        <authorList>
            <person name="Afonso C.L."/>
            <person name="Miller P.J."/>
            <person name="Scott M.A."/>
            <person name="Spackman E."/>
            <person name="Goraichik I."/>
            <person name="Dimitrov K.M."/>
            <person name="Suarez D.L."/>
            <person name="Swayne D.E."/>
        </authorList>
    </citation>
    <scope>NUCLEOTIDE SEQUENCE [LARGE SCALE GENOMIC DNA]</scope>
    <source>
        <strain evidence="2 3">DSM 12816</strain>
    </source>
</reference>
<organism evidence="2 3">
    <name type="scientific">Papillibacter cinnamivorans DSM 12816</name>
    <dbReference type="NCBI Taxonomy" id="1122930"/>
    <lineage>
        <taxon>Bacteria</taxon>
        <taxon>Bacillati</taxon>
        <taxon>Bacillota</taxon>
        <taxon>Clostridia</taxon>
        <taxon>Eubacteriales</taxon>
        <taxon>Oscillospiraceae</taxon>
        <taxon>Papillibacter</taxon>
    </lineage>
</organism>
<evidence type="ECO:0000256" key="1">
    <source>
        <dbReference type="SAM" id="MobiDB-lite"/>
    </source>
</evidence>
<dbReference type="Proteomes" id="UP000192790">
    <property type="component" value="Unassembled WGS sequence"/>
</dbReference>
<accession>A0A1W2A227</accession>
<keyword evidence="3" id="KW-1185">Reference proteome</keyword>
<feature type="region of interest" description="Disordered" evidence="1">
    <location>
        <begin position="22"/>
        <end position="49"/>
    </location>
</feature>